<evidence type="ECO:0000313" key="3">
    <source>
        <dbReference type="Proteomes" id="UP001230207"/>
    </source>
</evidence>
<dbReference type="InterPro" id="IPR032710">
    <property type="entry name" value="NTF2-like_dom_sf"/>
</dbReference>
<dbReference type="PANTHER" id="PTHR38436:SF1">
    <property type="entry name" value="ESTER CYCLASE"/>
    <property type="match status" value="1"/>
</dbReference>
<comment type="caution">
    <text evidence="2">The sequence shown here is derived from an EMBL/GenBank/DDBJ whole genome shotgun (WGS) entry which is preliminary data.</text>
</comment>
<keyword evidence="3" id="KW-1185">Reference proteome</keyword>
<protein>
    <submittedName>
        <fullName evidence="2">Ester cyclase</fullName>
    </submittedName>
</protein>
<evidence type="ECO:0000313" key="2">
    <source>
        <dbReference type="EMBL" id="MDQ0324043.1"/>
    </source>
</evidence>
<name>A0ABU0C0J5_9HYPH</name>
<evidence type="ECO:0000256" key="1">
    <source>
        <dbReference type="SAM" id="SignalP"/>
    </source>
</evidence>
<reference evidence="2 3" key="1">
    <citation type="submission" date="2023-07" db="EMBL/GenBank/DDBJ databases">
        <title>Genomic Encyclopedia of Type Strains, Phase IV (KMG-IV): sequencing the most valuable type-strain genomes for metagenomic binning, comparative biology and taxonomic classification.</title>
        <authorList>
            <person name="Goeker M."/>
        </authorList>
    </citation>
    <scope>NUCLEOTIDE SEQUENCE [LARGE SCALE GENOMIC DNA]</scope>
    <source>
        <strain evidence="2 3">DSM 1112</strain>
    </source>
</reference>
<keyword evidence="1" id="KW-0732">Signal</keyword>
<proteinExistence type="predicted"/>
<accession>A0ABU0C0J5</accession>
<dbReference type="InterPro" id="IPR009959">
    <property type="entry name" value="Cyclase_SnoaL-like"/>
</dbReference>
<dbReference type="PANTHER" id="PTHR38436">
    <property type="entry name" value="POLYKETIDE CYCLASE SNOAL-LIKE DOMAIN"/>
    <property type="match status" value="1"/>
</dbReference>
<feature type="chain" id="PRO_5046982147" evidence="1">
    <location>
        <begin position="27"/>
        <end position="178"/>
    </location>
</feature>
<dbReference type="SUPFAM" id="SSF54427">
    <property type="entry name" value="NTF2-like"/>
    <property type="match status" value="1"/>
</dbReference>
<dbReference type="Pfam" id="PF07366">
    <property type="entry name" value="SnoaL"/>
    <property type="match status" value="1"/>
</dbReference>
<dbReference type="Proteomes" id="UP001230207">
    <property type="component" value="Unassembled WGS sequence"/>
</dbReference>
<sequence>MYILNKLSVPMIVLVTCLAGATTVAAQEKVKIHDVVHGSDKAVEAQTEKAATTFYDFWNTGDVKLLDQAIGSTFTDHTLPEGRPQGPQGPAFASKNFRVAVPDLKVEIRKMIFSGDYVTVHMEFTGHFTGNFGDVQGHGQAVRFIATDLLKITDGKVTDNWHIEDNLTLLGQLGIVKK</sequence>
<gene>
    <name evidence="2" type="ORF">QO002_006250</name>
</gene>
<feature type="signal peptide" evidence="1">
    <location>
        <begin position="1"/>
        <end position="26"/>
    </location>
</feature>
<dbReference type="EMBL" id="JAUSVF010000007">
    <property type="protein sequence ID" value="MDQ0324043.1"/>
    <property type="molecule type" value="Genomic_DNA"/>
</dbReference>
<organism evidence="2 3">
    <name type="scientific">Pararhizobium capsulatum DSM 1112</name>
    <dbReference type="NCBI Taxonomy" id="1121113"/>
    <lineage>
        <taxon>Bacteria</taxon>
        <taxon>Pseudomonadati</taxon>
        <taxon>Pseudomonadota</taxon>
        <taxon>Alphaproteobacteria</taxon>
        <taxon>Hyphomicrobiales</taxon>
        <taxon>Rhizobiaceae</taxon>
        <taxon>Rhizobium/Agrobacterium group</taxon>
        <taxon>Pararhizobium</taxon>
    </lineage>
</organism>
<dbReference type="Gene3D" id="3.10.450.50">
    <property type="match status" value="1"/>
</dbReference>
<dbReference type="RefSeq" id="WP_307237364.1">
    <property type="nucleotide sequence ID" value="NZ_JAUSVF010000007.1"/>
</dbReference>